<feature type="transmembrane region" description="Helical" evidence="8">
    <location>
        <begin position="254"/>
        <end position="275"/>
    </location>
</feature>
<feature type="transmembrane region" description="Helical" evidence="8">
    <location>
        <begin position="67"/>
        <end position="89"/>
    </location>
</feature>
<evidence type="ECO:0000256" key="3">
    <source>
        <dbReference type="ARBA" id="ARBA00022676"/>
    </source>
</evidence>
<keyword evidence="5 8" id="KW-0812">Transmembrane</keyword>
<evidence type="ECO:0000256" key="4">
    <source>
        <dbReference type="ARBA" id="ARBA00022679"/>
    </source>
</evidence>
<evidence type="ECO:0000256" key="2">
    <source>
        <dbReference type="ARBA" id="ARBA00022475"/>
    </source>
</evidence>
<evidence type="ECO:0000256" key="7">
    <source>
        <dbReference type="ARBA" id="ARBA00023136"/>
    </source>
</evidence>
<dbReference type="Proteomes" id="UP000094256">
    <property type="component" value="Chromosome"/>
</dbReference>
<dbReference type="PANTHER" id="PTHR33908:SF11">
    <property type="entry name" value="MEMBRANE PROTEIN"/>
    <property type="match status" value="1"/>
</dbReference>
<evidence type="ECO:0000313" key="9">
    <source>
        <dbReference type="EMBL" id="AOH83108.1"/>
    </source>
</evidence>
<proteinExistence type="predicted"/>
<dbReference type="KEGG" id="span:AWL63_03085"/>
<dbReference type="GO" id="GO:0005886">
    <property type="term" value="C:plasma membrane"/>
    <property type="evidence" value="ECO:0007669"/>
    <property type="project" value="UniProtKB-SubCell"/>
</dbReference>
<feature type="transmembrane region" description="Helical" evidence="8">
    <location>
        <begin position="218"/>
        <end position="234"/>
    </location>
</feature>
<keyword evidence="7 8" id="KW-0472">Membrane</keyword>
<dbReference type="PANTHER" id="PTHR33908">
    <property type="entry name" value="MANNOSYLTRANSFERASE YKCB-RELATED"/>
    <property type="match status" value="1"/>
</dbReference>
<comment type="subcellular location">
    <subcellularLocation>
        <location evidence="1">Cell membrane</location>
        <topology evidence="1">Multi-pass membrane protein</topology>
    </subcellularLocation>
</comment>
<evidence type="ECO:0000256" key="1">
    <source>
        <dbReference type="ARBA" id="ARBA00004651"/>
    </source>
</evidence>
<sequence length="462" mass="48888">MSAGRSPLRFGMRAALALLFLYALASLPGFGARWGWSAGGMLLFVGWAGAAAAGVRALTRRPGPASLIGMALVIVALRFGSALVAAGRISPGDPHAYVELARNLVLHGDFGVYESYLNLYCRAFYPPLYPLLLAGWGAVLGFSTWSLLVFGTLIDGAAAMLIALLGARLGSGAAGCRAAWLYLVWPSVVFSAPLAAKEGFCALLVLALALAWLSERRGWRGAIVLGGIAGLLALTQPGQAPLAALMGLVLWRRIGFAAVLRRGLMAVPVAVLVMLPWWLRNALVFGTFVPLTSAGGLSLWVGNNAHATGNWMEYPPELRDLPEITVGKRAGALAVEWIGRDPLGFARLTLTKFVRACAVSVFGVVRLEAMSPTIGGSLAALLWPLSYLSHAGLLALAAWRACGRAVPGTLLLLIAACVLQLALFGIWFEFGERHRDFVTPFLLLLLCWPLAQTAVGKAAPTP</sequence>
<gene>
    <name evidence="9" type="ORF">AWL63_03085</name>
</gene>
<dbReference type="InterPro" id="IPR050297">
    <property type="entry name" value="LipidA_mod_glycosyltrf_83"/>
</dbReference>
<accession>A0A1B3Z6P9</accession>
<feature type="transmembrane region" description="Helical" evidence="8">
    <location>
        <begin position="35"/>
        <end position="55"/>
    </location>
</feature>
<keyword evidence="10" id="KW-1185">Reference proteome</keyword>
<evidence type="ECO:0000256" key="6">
    <source>
        <dbReference type="ARBA" id="ARBA00022989"/>
    </source>
</evidence>
<evidence type="ECO:0000256" key="8">
    <source>
        <dbReference type="SAM" id="Phobius"/>
    </source>
</evidence>
<keyword evidence="2" id="KW-1003">Cell membrane</keyword>
<dbReference type="GO" id="GO:0016763">
    <property type="term" value="F:pentosyltransferase activity"/>
    <property type="evidence" value="ECO:0007669"/>
    <property type="project" value="TreeGrafter"/>
</dbReference>
<feature type="transmembrane region" description="Helical" evidence="8">
    <location>
        <begin position="194"/>
        <end position="213"/>
    </location>
</feature>
<dbReference type="EMBL" id="CP014168">
    <property type="protein sequence ID" value="AOH83108.1"/>
    <property type="molecule type" value="Genomic_DNA"/>
</dbReference>
<dbReference type="OrthoDB" id="7813221at2"/>
<feature type="transmembrane region" description="Helical" evidence="8">
    <location>
        <begin position="157"/>
        <end position="182"/>
    </location>
</feature>
<feature type="transmembrane region" description="Helical" evidence="8">
    <location>
        <begin position="128"/>
        <end position="150"/>
    </location>
</feature>
<evidence type="ECO:0000256" key="5">
    <source>
        <dbReference type="ARBA" id="ARBA00022692"/>
    </source>
</evidence>
<dbReference type="AlphaFoldDB" id="A0A1B3Z6P9"/>
<keyword evidence="6 8" id="KW-1133">Transmembrane helix</keyword>
<keyword evidence="4 9" id="KW-0808">Transferase</keyword>
<evidence type="ECO:0000313" key="10">
    <source>
        <dbReference type="Proteomes" id="UP000094256"/>
    </source>
</evidence>
<organism evidence="9 10">
    <name type="scientific">Sphingomonas panacis</name>
    <dbReference type="NCBI Taxonomy" id="1560345"/>
    <lineage>
        <taxon>Bacteria</taxon>
        <taxon>Pseudomonadati</taxon>
        <taxon>Pseudomonadota</taxon>
        <taxon>Alphaproteobacteria</taxon>
        <taxon>Sphingomonadales</taxon>
        <taxon>Sphingomonadaceae</taxon>
        <taxon>Sphingomonas</taxon>
    </lineage>
</organism>
<feature type="transmembrane region" description="Helical" evidence="8">
    <location>
        <begin position="282"/>
        <end position="302"/>
    </location>
</feature>
<name>A0A1B3Z6P9_9SPHN</name>
<dbReference type="GO" id="GO:0009103">
    <property type="term" value="P:lipopolysaccharide biosynthetic process"/>
    <property type="evidence" value="ECO:0007669"/>
    <property type="project" value="UniProtKB-ARBA"/>
</dbReference>
<reference evidence="9 10" key="1">
    <citation type="submission" date="2016-01" db="EMBL/GenBank/DDBJ databases">
        <title>Complete genome and mega plasmid sequence of Sphingomonas panacis DCY99 elicits systemic resistance in rice to Xanthomonas oryzae.</title>
        <authorList>
            <person name="Kim Y.J."/>
            <person name="Yang D.C."/>
            <person name="Sing P."/>
        </authorList>
    </citation>
    <scope>NUCLEOTIDE SEQUENCE [LARGE SCALE GENOMIC DNA]</scope>
    <source>
        <strain evidence="9 10">DCY99</strain>
    </source>
</reference>
<dbReference type="STRING" id="1560345.AWL63_03085"/>
<feature type="transmembrane region" description="Helical" evidence="8">
    <location>
        <begin position="377"/>
        <end position="399"/>
    </location>
</feature>
<feature type="transmembrane region" description="Helical" evidence="8">
    <location>
        <begin position="405"/>
        <end position="430"/>
    </location>
</feature>
<keyword evidence="3" id="KW-0328">Glycosyltransferase</keyword>
<protein>
    <submittedName>
        <fullName evidence="9">Glycosyltransferase</fullName>
    </submittedName>
</protein>